<accession>A0A069P124</accession>
<keyword evidence="7" id="KW-1185">Reference proteome</keyword>
<proteinExistence type="predicted"/>
<dbReference type="EMBL" id="JFHE01000014">
    <property type="protein sequence ID" value="KDR34360.1"/>
    <property type="molecule type" value="Genomic_DNA"/>
</dbReference>
<dbReference type="PANTHER" id="PTHR43080:SF2">
    <property type="entry name" value="CBS DOMAIN-CONTAINING PROTEIN"/>
    <property type="match status" value="1"/>
</dbReference>
<evidence type="ECO:0000259" key="3">
    <source>
        <dbReference type="PROSITE" id="PS51371"/>
    </source>
</evidence>
<dbReference type="OrthoDB" id="9807125at2"/>
<dbReference type="Proteomes" id="UP000027439">
    <property type="component" value="Unassembled WGS sequence"/>
</dbReference>
<keyword evidence="1 2" id="KW-0129">CBS domain</keyword>
<reference evidence="4" key="4">
    <citation type="submission" date="2024-05" db="EMBL/GenBank/DDBJ databases">
        <authorList>
            <person name="Sun Q."/>
            <person name="Zhou Y."/>
        </authorList>
    </citation>
    <scope>NUCLEOTIDE SEQUENCE</scope>
    <source>
        <strain evidence="4">CGMCC 1.11013</strain>
    </source>
</reference>
<dbReference type="STRING" id="1071679.BG57_06620"/>
<comment type="caution">
    <text evidence="5">The sequence shown here is derived from an EMBL/GenBank/DDBJ whole genome shotgun (WGS) entry which is preliminary data.</text>
</comment>
<evidence type="ECO:0000313" key="6">
    <source>
        <dbReference type="Proteomes" id="UP000027439"/>
    </source>
</evidence>
<organism evidence="5 6">
    <name type="scientific">Caballeronia grimmiae</name>
    <dbReference type="NCBI Taxonomy" id="1071679"/>
    <lineage>
        <taxon>Bacteria</taxon>
        <taxon>Pseudomonadati</taxon>
        <taxon>Pseudomonadota</taxon>
        <taxon>Betaproteobacteria</taxon>
        <taxon>Burkholderiales</taxon>
        <taxon>Burkholderiaceae</taxon>
        <taxon>Caballeronia</taxon>
    </lineage>
</organism>
<dbReference type="Gene3D" id="3.10.580.10">
    <property type="entry name" value="CBS-domain"/>
    <property type="match status" value="1"/>
</dbReference>
<protein>
    <submittedName>
        <fullName evidence="5">Inosine-5-monophosphate dehydrogenase</fullName>
    </submittedName>
</protein>
<reference evidence="4" key="1">
    <citation type="journal article" date="2014" name="Int. J. Syst. Evol. Microbiol.">
        <title>Complete genome of a new Firmicutes species belonging to the dominant human colonic microbiota ('Ruminococcus bicirculans') reveals two chromosomes and a selective capacity to utilize plant glucans.</title>
        <authorList>
            <consortium name="NISC Comparative Sequencing Program"/>
            <person name="Wegmann U."/>
            <person name="Louis P."/>
            <person name="Goesmann A."/>
            <person name="Henrissat B."/>
            <person name="Duncan S.H."/>
            <person name="Flint H.J."/>
        </authorList>
    </citation>
    <scope>NUCLEOTIDE SEQUENCE</scope>
    <source>
        <strain evidence="4">CGMCC 1.11013</strain>
    </source>
</reference>
<gene>
    <name evidence="5" type="ORF">BG57_06620</name>
    <name evidence="4" type="ORF">GCM10010985_00890</name>
</gene>
<dbReference type="SMART" id="SM00116">
    <property type="entry name" value="CBS"/>
    <property type="match status" value="2"/>
</dbReference>
<evidence type="ECO:0000313" key="5">
    <source>
        <dbReference type="EMBL" id="KDR34360.1"/>
    </source>
</evidence>
<dbReference type="EMBL" id="BMEG01000001">
    <property type="protein sequence ID" value="GGD51008.1"/>
    <property type="molecule type" value="Genomic_DNA"/>
</dbReference>
<dbReference type="InterPro" id="IPR000644">
    <property type="entry name" value="CBS_dom"/>
</dbReference>
<dbReference type="RefSeq" id="WP_035966219.1">
    <property type="nucleotide sequence ID" value="NZ_BMEG01000001.1"/>
</dbReference>
<dbReference type="CDD" id="cd04623">
    <property type="entry name" value="CBS_pair_bac_euk"/>
    <property type="match status" value="1"/>
</dbReference>
<sequence>MATVKQVLKAKSDTAVHTISAEANVYEAIALMSHAGVGALVVTAGGDQNGAVRGIVTERDYARKVILQDKASRTTTVGEIMSAPVMSVGLATRTDDCMALMTRHRIRHLPVIDGARLVGMVSIGDMIRYVIDEQQFAIDQLETYVRGPHHDAPTCALTRRSPLPQTLATRLM</sequence>
<name>A0A069P124_9BURK</name>
<dbReference type="SUPFAM" id="SSF54631">
    <property type="entry name" value="CBS-domain pair"/>
    <property type="match status" value="1"/>
</dbReference>
<dbReference type="InterPro" id="IPR051257">
    <property type="entry name" value="Diverse_CBS-Domain"/>
</dbReference>
<reference evidence="7" key="3">
    <citation type="journal article" date="2019" name="Int. J. Syst. Evol. Microbiol.">
        <title>The Global Catalogue of Microorganisms (GCM) 10K type strain sequencing project: providing services to taxonomists for standard genome sequencing and annotation.</title>
        <authorList>
            <consortium name="The Broad Institute Genomics Platform"/>
            <consortium name="The Broad Institute Genome Sequencing Center for Infectious Disease"/>
            <person name="Wu L."/>
            <person name="Ma J."/>
        </authorList>
    </citation>
    <scope>NUCLEOTIDE SEQUENCE [LARGE SCALE GENOMIC DNA]</scope>
    <source>
        <strain evidence="7">CGMCC 1.11013</strain>
    </source>
</reference>
<dbReference type="PROSITE" id="PS51371">
    <property type="entry name" value="CBS"/>
    <property type="match status" value="2"/>
</dbReference>
<dbReference type="InterPro" id="IPR044725">
    <property type="entry name" value="CBSX3_CBS_dom"/>
</dbReference>
<dbReference type="PANTHER" id="PTHR43080">
    <property type="entry name" value="CBS DOMAIN-CONTAINING PROTEIN CBSX3, MITOCHONDRIAL"/>
    <property type="match status" value="1"/>
</dbReference>
<dbReference type="eggNOG" id="COG0517">
    <property type="taxonomic scope" value="Bacteria"/>
</dbReference>
<evidence type="ECO:0000313" key="4">
    <source>
        <dbReference type="EMBL" id="GGD51008.1"/>
    </source>
</evidence>
<feature type="domain" description="CBS" evidence="3">
    <location>
        <begin position="81"/>
        <end position="136"/>
    </location>
</feature>
<reference evidence="5 6" key="2">
    <citation type="submission" date="2014-03" db="EMBL/GenBank/DDBJ databases">
        <title>Draft Genome Sequences of Four Burkholderia Strains.</title>
        <authorList>
            <person name="Liu X.Y."/>
            <person name="Li C.X."/>
            <person name="Xu J.H."/>
        </authorList>
    </citation>
    <scope>NUCLEOTIDE SEQUENCE [LARGE SCALE GENOMIC DNA]</scope>
    <source>
        <strain evidence="5 6">R27</strain>
    </source>
</reference>
<dbReference type="Proteomes" id="UP000597138">
    <property type="component" value="Unassembled WGS sequence"/>
</dbReference>
<feature type="domain" description="CBS" evidence="3">
    <location>
        <begin position="12"/>
        <end position="72"/>
    </location>
</feature>
<evidence type="ECO:0000256" key="2">
    <source>
        <dbReference type="PROSITE-ProRule" id="PRU00703"/>
    </source>
</evidence>
<evidence type="ECO:0000256" key="1">
    <source>
        <dbReference type="ARBA" id="ARBA00023122"/>
    </source>
</evidence>
<dbReference type="Pfam" id="PF00571">
    <property type="entry name" value="CBS"/>
    <property type="match status" value="2"/>
</dbReference>
<evidence type="ECO:0000313" key="7">
    <source>
        <dbReference type="Proteomes" id="UP000597138"/>
    </source>
</evidence>
<dbReference type="AlphaFoldDB" id="A0A069P124"/>
<dbReference type="InterPro" id="IPR046342">
    <property type="entry name" value="CBS_dom_sf"/>
</dbReference>